<dbReference type="SUPFAM" id="SSF53213">
    <property type="entry name" value="LigB-like"/>
    <property type="match status" value="1"/>
</dbReference>
<protein>
    <submittedName>
        <fullName evidence="7">Extradiol aromatic ring-opening dioxygenase</fullName>
    </submittedName>
</protein>
<dbReference type="InterPro" id="IPR014436">
    <property type="entry name" value="Extradiol_dOase_DODA"/>
</dbReference>
<dbReference type="GO" id="GO:0016702">
    <property type="term" value="F:oxidoreductase activity, acting on single donors with incorporation of molecular oxygen, incorporation of two atoms of oxygen"/>
    <property type="evidence" value="ECO:0007669"/>
    <property type="project" value="UniProtKB-ARBA"/>
</dbReference>
<feature type="domain" description="Extradiol ring-cleavage dioxygenase class III enzyme subunit B" evidence="6">
    <location>
        <begin position="5"/>
        <end position="249"/>
    </location>
</feature>
<evidence type="ECO:0000256" key="2">
    <source>
        <dbReference type="ARBA" id="ARBA00007581"/>
    </source>
</evidence>
<accession>A0A1C3REB4</accession>
<keyword evidence="3" id="KW-0479">Metal-binding</keyword>
<dbReference type="Gene3D" id="3.40.830.10">
    <property type="entry name" value="LigB-like"/>
    <property type="match status" value="1"/>
</dbReference>
<sequence length="250" mass="27894">MLPSLFISHGSPTVLIEQDSAGHQFLKSLADDLPTPKAIVIISAHWETRDLQVSATETPQTLNDFYGFPKELYQQDYSFKGSALIAERVSTLTGAKLDHKRGLDHGAWIPMALIYGQSDIPVIQLSLPVNLSAQALYEIGQKLAPLRNENILIMASGAMTHNLGELEFFSSKAERWAIEAEDWFAHKIKENDHHALLKAATQMPHFAKAHPRDEHWKPIYMAMGAAQSTSSLLHRGFEHKNLSMAAARFD</sequence>
<comment type="cofactor">
    <cofactor evidence="1">
        <name>Zn(2+)</name>
        <dbReference type="ChEBI" id="CHEBI:29105"/>
    </cofactor>
</comment>
<evidence type="ECO:0000256" key="5">
    <source>
        <dbReference type="ARBA" id="ARBA00023002"/>
    </source>
</evidence>
<dbReference type="PANTHER" id="PTHR30096">
    <property type="entry name" value="4,5-DOPA DIOXYGENASE EXTRADIOL-LIKE PROTEIN"/>
    <property type="match status" value="1"/>
</dbReference>
<proteinExistence type="inferred from homology"/>
<dbReference type="AlphaFoldDB" id="A0A1C3REB4"/>
<dbReference type="Pfam" id="PF02900">
    <property type="entry name" value="LigB"/>
    <property type="match status" value="1"/>
</dbReference>
<keyword evidence="4" id="KW-0862">Zinc</keyword>
<dbReference type="STRING" id="1867952.MTBPR1_110075"/>
<dbReference type="GO" id="GO:0008198">
    <property type="term" value="F:ferrous iron binding"/>
    <property type="evidence" value="ECO:0007669"/>
    <property type="project" value="InterPro"/>
</dbReference>
<evidence type="ECO:0000256" key="3">
    <source>
        <dbReference type="ARBA" id="ARBA00022723"/>
    </source>
</evidence>
<keyword evidence="5" id="KW-0560">Oxidoreductase</keyword>
<dbReference type="EMBL" id="FLYE01000003">
    <property type="protein sequence ID" value="SCA55636.1"/>
    <property type="molecule type" value="Genomic_DNA"/>
</dbReference>
<gene>
    <name evidence="7" type="ORF">MTBPR1_110075</name>
</gene>
<dbReference type="Proteomes" id="UP000231658">
    <property type="component" value="Unassembled WGS sequence"/>
</dbReference>
<keyword evidence="8" id="KW-1185">Reference proteome</keyword>
<evidence type="ECO:0000313" key="8">
    <source>
        <dbReference type="Proteomes" id="UP000231658"/>
    </source>
</evidence>
<dbReference type="PIRSF" id="PIRSF006157">
    <property type="entry name" value="Doxgns_DODA"/>
    <property type="match status" value="1"/>
</dbReference>
<dbReference type="RefSeq" id="WP_069186352.1">
    <property type="nucleotide sequence ID" value="NZ_FLYE01000003.1"/>
</dbReference>
<name>A0A1C3REB4_9PROT</name>
<evidence type="ECO:0000313" key="7">
    <source>
        <dbReference type="EMBL" id="SCA55636.1"/>
    </source>
</evidence>
<dbReference type="CDD" id="cd07363">
    <property type="entry name" value="45_DOPA_Dioxygenase"/>
    <property type="match status" value="1"/>
</dbReference>
<evidence type="ECO:0000256" key="1">
    <source>
        <dbReference type="ARBA" id="ARBA00001947"/>
    </source>
</evidence>
<dbReference type="OrthoDB" id="9790889at2"/>
<dbReference type="PANTHER" id="PTHR30096:SF0">
    <property type="entry name" value="4,5-DOPA DIOXYGENASE EXTRADIOL-LIKE PROTEIN"/>
    <property type="match status" value="1"/>
</dbReference>
<evidence type="ECO:0000256" key="4">
    <source>
        <dbReference type="ARBA" id="ARBA00022833"/>
    </source>
</evidence>
<evidence type="ECO:0000259" key="6">
    <source>
        <dbReference type="Pfam" id="PF02900"/>
    </source>
</evidence>
<keyword evidence="7" id="KW-0223">Dioxygenase</keyword>
<comment type="similarity">
    <text evidence="2">Belongs to the DODA-type extradiol aromatic ring-opening dioxygenase family.</text>
</comment>
<reference evidence="7 8" key="1">
    <citation type="submission" date="2016-07" db="EMBL/GenBank/DDBJ databases">
        <authorList>
            <person name="Lefevre C.T."/>
        </authorList>
    </citation>
    <scope>NUCLEOTIDE SEQUENCE [LARGE SCALE GENOMIC DNA]</scope>
    <source>
        <strain evidence="7">PR1</strain>
    </source>
</reference>
<organism evidence="7 8">
    <name type="scientific">Candidatus Terasakiella magnetica</name>
    <dbReference type="NCBI Taxonomy" id="1867952"/>
    <lineage>
        <taxon>Bacteria</taxon>
        <taxon>Pseudomonadati</taxon>
        <taxon>Pseudomonadota</taxon>
        <taxon>Alphaproteobacteria</taxon>
        <taxon>Rhodospirillales</taxon>
        <taxon>Terasakiellaceae</taxon>
        <taxon>Terasakiella</taxon>
    </lineage>
</organism>
<dbReference type="InterPro" id="IPR004183">
    <property type="entry name" value="Xdiol_dOase_suB"/>
</dbReference>
<dbReference type="GO" id="GO:0008270">
    <property type="term" value="F:zinc ion binding"/>
    <property type="evidence" value="ECO:0007669"/>
    <property type="project" value="InterPro"/>
</dbReference>